<dbReference type="Proteomes" id="UP000613177">
    <property type="component" value="Unassembled WGS sequence"/>
</dbReference>
<comment type="caution">
    <text evidence="1">The sequence shown here is derived from an EMBL/GenBank/DDBJ whole genome shotgun (WGS) entry which is preliminary data.</text>
</comment>
<keyword evidence="2" id="KW-1185">Reference proteome</keyword>
<gene>
    <name evidence="1" type="ORF">INT48_001649</name>
</gene>
<sequence>MSAKESSSSKDTGYTTLPLKWIPVKDLLSKELLKDSEIMNLIIRSLLDKDDEFPPIIIEIQFMVDVIVTSSFSSTKFQNQFILSNKLNPMAALGFFATKHKVNEMPEKNRADPSYVLLSSVVKKILSKNTDGNIDKNNLSYRLQQIKRNFEACNTVPPEHL</sequence>
<proteinExistence type="predicted"/>
<evidence type="ECO:0000313" key="1">
    <source>
        <dbReference type="EMBL" id="KAG2233156.1"/>
    </source>
</evidence>
<dbReference type="AlphaFoldDB" id="A0A8H7SQA1"/>
<protein>
    <submittedName>
        <fullName evidence="1">Uncharacterized protein</fullName>
    </submittedName>
</protein>
<name>A0A8H7SQA1_9FUNG</name>
<reference evidence="1" key="1">
    <citation type="submission" date="2021-01" db="EMBL/GenBank/DDBJ databases">
        <title>Metabolic potential, ecology and presence of endohyphal bacteria is reflected in genomic diversity of Mucoromycotina.</title>
        <authorList>
            <person name="Muszewska A."/>
            <person name="Okrasinska A."/>
            <person name="Steczkiewicz K."/>
            <person name="Drgas O."/>
            <person name="Orlowska M."/>
            <person name="Perlinska-Lenart U."/>
            <person name="Aleksandrzak-Piekarczyk T."/>
            <person name="Szatraj K."/>
            <person name="Zielenkiewicz U."/>
            <person name="Pilsyk S."/>
            <person name="Malc E."/>
            <person name="Mieczkowski P."/>
            <person name="Kruszewska J.S."/>
            <person name="Biernat P."/>
            <person name="Pawlowska J."/>
        </authorList>
    </citation>
    <scope>NUCLEOTIDE SEQUENCE</scope>
    <source>
        <strain evidence="1">WA0000018081</strain>
    </source>
</reference>
<organism evidence="1 2">
    <name type="scientific">Thamnidium elegans</name>
    <dbReference type="NCBI Taxonomy" id="101142"/>
    <lineage>
        <taxon>Eukaryota</taxon>
        <taxon>Fungi</taxon>
        <taxon>Fungi incertae sedis</taxon>
        <taxon>Mucoromycota</taxon>
        <taxon>Mucoromycotina</taxon>
        <taxon>Mucoromycetes</taxon>
        <taxon>Mucorales</taxon>
        <taxon>Mucorineae</taxon>
        <taxon>Mucoraceae</taxon>
        <taxon>Thamnidium</taxon>
    </lineage>
</organism>
<accession>A0A8H7SQA1</accession>
<evidence type="ECO:0000313" key="2">
    <source>
        <dbReference type="Proteomes" id="UP000613177"/>
    </source>
</evidence>
<dbReference type="EMBL" id="JAEPRE010000088">
    <property type="protein sequence ID" value="KAG2233156.1"/>
    <property type="molecule type" value="Genomic_DNA"/>
</dbReference>